<protein>
    <submittedName>
        <fullName evidence="3">7TM_GPCR_Srx domain-containing protein</fullName>
    </submittedName>
</protein>
<dbReference type="PANTHER" id="PTHR22943:SF248">
    <property type="entry name" value="SEVEN TM RECEPTOR"/>
    <property type="match status" value="1"/>
</dbReference>
<feature type="transmembrane region" description="Helical" evidence="1">
    <location>
        <begin position="256"/>
        <end position="276"/>
    </location>
</feature>
<dbReference type="PANTHER" id="PTHR22943">
    <property type="entry name" value="7-TRANSMEMBRANE DOMAIN RECEPTOR C.ELEGANS"/>
    <property type="match status" value="1"/>
</dbReference>
<dbReference type="AlphaFoldDB" id="A0A0N4ZYG7"/>
<feature type="transmembrane region" description="Helical" evidence="1">
    <location>
        <begin position="282"/>
        <end position="305"/>
    </location>
</feature>
<feature type="transmembrane region" description="Helical" evidence="1">
    <location>
        <begin position="20"/>
        <end position="39"/>
    </location>
</feature>
<feature type="transmembrane region" description="Helical" evidence="1">
    <location>
        <begin position="200"/>
        <end position="224"/>
    </location>
</feature>
<evidence type="ECO:0000256" key="1">
    <source>
        <dbReference type="SAM" id="Phobius"/>
    </source>
</evidence>
<keyword evidence="1" id="KW-1133">Transmembrane helix</keyword>
<evidence type="ECO:0000313" key="3">
    <source>
        <dbReference type="WBParaSite" id="PTRK_0001383700.1"/>
    </source>
</evidence>
<dbReference type="Proteomes" id="UP000038045">
    <property type="component" value="Unplaced"/>
</dbReference>
<dbReference type="WBParaSite" id="PTRK_0001383700.1">
    <property type="protein sequence ID" value="PTRK_0001383700.1"/>
    <property type="gene ID" value="PTRK_0001383700"/>
</dbReference>
<sequence>MSYLNVYDTIPSFIQYFGGYIVTHLGIIVNISVVIFTWKVPNPNETIEQRFITRISGLVNTFYGVTAAYAHPQVELSSNGHIFFRLYGYSKDIINGYIRIASLYLFIASYIMVFSIISMGFIFRYYLLCKRTVIKRKQLVISYIICFIYAIFTGVIYTLNFSYDVPLEIRKSVLINETIWIYEDPSFWNYVFIANGSVEIFYTTVFLYISLTCSIYVSIIILVYKMKNLLKINKNSFSQKTLNLQKQFNKILHVQSIAPIFVLLLPILLGAILTIVNVRFTGFGLFIILGLEGIPLVNGLSVIILTKEYRLRRTCVKNVFFKKTTTKNILIRNNLSTKQF</sequence>
<keyword evidence="1" id="KW-0812">Transmembrane</keyword>
<name>A0A0N4ZYG7_PARTI</name>
<evidence type="ECO:0000313" key="2">
    <source>
        <dbReference type="Proteomes" id="UP000038045"/>
    </source>
</evidence>
<dbReference type="Pfam" id="PF10326">
    <property type="entry name" value="7TM_GPCR_Str"/>
    <property type="match status" value="1"/>
</dbReference>
<keyword evidence="2" id="KW-1185">Reference proteome</keyword>
<reference evidence="3" key="1">
    <citation type="submission" date="2017-02" db="UniProtKB">
        <authorList>
            <consortium name="WormBaseParasite"/>
        </authorList>
    </citation>
    <scope>IDENTIFICATION</scope>
</reference>
<organism evidence="2 3">
    <name type="scientific">Parastrongyloides trichosuri</name>
    <name type="common">Possum-specific nematode worm</name>
    <dbReference type="NCBI Taxonomy" id="131310"/>
    <lineage>
        <taxon>Eukaryota</taxon>
        <taxon>Metazoa</taxon>
        <taxon>Ecdysozoa</taxon>
        <taxon>Nematoda</taxon>
        <taxon>Chromadorea</taxon>
        <taxon>Rhabditida</taxon>
        <taxon>Tylenchina</taxon>
        <taxon>Panagrolaimomorpha</taxon>
        <taxon>Strongyloidoidea</taxon>
        <taxon>Strongyloididae</taxon>
        <taxon>Parastrongyloides</taxon>
    </lineage>
</organism>
<proteinExistence type="predicted"/>
<keyword evidence="1" id="KW-0472">Membrane</keyword>
<feature type="transmembrane region" description="Helical" evidence="1">
    <location>
        <begin position="139"/>
        <end position="159"/>
    </location>
</feature>
<dbReference type="InterPro" id="IPR019428">
    <property type="entry name" value="7TM_GPCR_serpentine_rcpt_Str"/>
</dbReference>
<accession>A0A0N4ZYG7</accession>
<feature type="transmembrane region" description="Helical" evidence="1">
    <location>
        <begin position="103"/>
        <end position="127"/>
    </location>
</feature>